<evidence type="ECO:0000313" key="2">
    <source>
        <dbReference type="EMBL" id="GMI02550.1"/>
    </source>
</evidence>
<dbReference type="AlphaFoldDB" id="A0A9W7CB87"/>
<dbReference type="Proteomes" id="UP001165160">
    <property type="component" value="Unassembled WGS sequence"/>
</dbReference>
<proteinExistence type="predicted"/>
<feature type="compositionally biased region" description="Low complexity" evidence="1">
    <location>
        <begin position="168"/>
        <end position="178"/>
    </location>
</feature>
<organism evidence="2 3">
    <name type="scientific">Triparma verrucosa</name>
    <dbReference type="NCBI Taxonomy" id="1606542"/>
    <lineage>
        <taxon>Eukaryota</taxon>
        <taxon>Sar</taxon>
        <taxon>Stramenopiles</taxon>
        <taxon>Ochrophyta</taxon>
        <taxon>Bolidophyceae</taxon>
        <taxon>Parmales</taxon>
        <taxon>Triparmaceae</taxon>
        <taxon>Triparma</taxon>
    </lineage>
</organism>
<feature type="region of interest" description="Disordered" evidence="1">
    <location>
        <begin position="381"/>
        <end position="445"/>
    </location>
</feature>
<protein>
    <submittedName>
        <fullName evidence="2">Uncharacterized protein</fullName>
    </submittedName>
</protein>
<keyword evidence="3" id="KW-1185">Reference proteome</keyword>
<feature type="region of interest" description="Disordered" evidence="1">
    <location>
        <begin position="150"/>
        <end position="178"/>
    </location>
</feature>
<reference evidence="3" key="1">
    <citation type="journal article" date="2023" name="Commun. Biol.">
        <title>Genome analysis of Parmales, the sister group of diatoms, reveals the evolutionary specialization of diatoms from phago-mixotrophs to photoautotrophs.</title>
        <authorList>
            <person name="Ban H."/>
            <person name="Sato S."/>
            <person name="Yoshikawa S."/>
            <person name="Yamada K."/>
            <person name="Nakamura Y."/>
            <person name="Ichinomiya M."/>
            <person name="Sato N."/>
            <person name="Blanc-Mathieu R."/>
            <person name="Endo H."/>
            <person name="Kuwata A."/>
            <person name="Ogata H."/>
        </authorList>
    </citation>
    <scope>NUCLEOTIDE SEQUENCE [LARGE SCALE GENOMIC DNA]</scope>
    <source>
        <strain evidence="3">NIES 3699</strain>
    </source>
</reference>
<feature type="region of interest" description="Disordered" evidence="1">
    <location>
        <begin position="20"/>
        <end position="49"/>
    </location>
</feature>
<feature type="compositionally biased region" description="Acidic residues" evidence="1">
    <location>
        <begin position="420"/>
        <end position="445"/>
    </location>
</feature>
<dbReference type="EMBL" id="BRXX01000285">
    <property type="protein sequence ID" value="GMI02550.1"/>
    <property type="molecule type" value="Genomic_DNA"/>
</dbReference>
<sequence length="445" mass="50821">MLSTSLSRFRPTLRLPISSSISSFSTSSDSTSRPLPPSQHVEYSQSRNKWRSGVSELRKKYLKEFEIRKVQEQAARQKEMEEIQRLKSIRLSKKRESAIEGVKRDLLQKESARSKRKERLITKRAQEEEKEIVMDGIRARVAEMLNASSLGDSTSSTVIPSISGGGKPSSSGTGWITSTSNLDSTIPLSLFEGEGKAVGEVNYIGAEDWRYEVDTDRKRRSFPEIVEEWRKIMEWENEEGEITLSSLPPRPPPETIYTRLLQRLASRSHRAQTLDQMIKDSLNNDHNLYKKFIDGGHMKFINDVILPQIENQPAEDYDGSDALESDVLLDGKLENSKYKYIMARPFEKDEEAIDRYLTWERLGEEEELYLKAGGEEVKGFQGMKKSKGMEAMDGGRGEEEEGEEEWRIEEDGSLTVEEEKKEEEEGSLEEEDLQGLEGEGDDEKK</sequence>
<feature type="compositionally biased region" description="Basic and acidic residues" evidence="1">
    <location>
        <begin position="387"/>
        <end position="397"/>
    </location>
</feature>
<evidence type="ECO:0000313" key="3">
    <source>
        <dbReference type="Proteomes" id="UP001165160"/>
    </source>
</evidence>
<feature type="compositionally biased region" description="Low complexity" evidence="1">
    <location>
        <begin position="20"/>
        <end position="33"/>
    </location>
</feature>
<accession>A0A9W7CB87</accession>
<evidence type="ECO:0000256" key="1">
    <source>
        <dbReference type="SAM" id="MobiDB-lite"/>
    </source>
</evidence>
<gene>
    <name evidence="2" type="ORF">TrVE_jg10595</name>
</gene>
<comment type="caution">
    <text evidence="2">The sequence shown here is derived from an EMBL/GenBank/DDBJ whole genome shotgun (WGS) entry which is preliminary data.</text>
</comment>
<feature type="compositionally biased region" description="Acidic residues" evidence="1">
    <location>
        <begin position="398"/>
        <end position="412"/>
    </location>
</feature>
<name>A0A9W7CB87_9STRA</name>